<dbReference type="GO" id="GO:0006508">
    <property type="term" value="P:proteolysis"/>
    <property type="evidence" value="ECO:0007669"/>
    <property type="project" value="UniProtKB-KW"/>
</dbReference>
<dbReference type="InterPro" id="IPR038765">
    <property type="entry name" value="Papain-like_cys_pep_sf"/>
</dbReference>
<dbReference type="EMBL" id="QZCH01000039">
    <property type="protein sequence ID" value="RJG38611.1"/>
    <property type="molecule type" value="Genomic_DNA"/>
</dbReference>
<protein>
    <submittedName>
        <fullName evidence="8">Glycoside hydrolase</fullName>
    </submittedName>
</protein>
<comment type="similarity">
    <text evidence="1">Belongs to the peptidase C40 family.</text>
</comment>
<keyword evidence="4 8" id="KW-0378">Hydrolase</keyword>
<dbReference type="Gene3D" id="3.90.1720.10">
    <property type="entry name" value="endopeptidase domain like (from Nostoc punctiforme)"/>
    <property type="match status" value="1"/>
</dbReference>
<dbReference type="SUPFAM" id="SSF54001">
    <property type="entry name" value="Cysteine proteinases"/>
    <property type="match status" value="1"/>
</dbReference>
<reference evidence="8 9" key="2">
    <citation type="submission" date="2019-01" db="EMBL/GenBank/DDBJ databases">
        <title>Motilimonas pumilus sp. nov., isolated from the gut of sea cucumber (Apostichopus japonicus).</title>
        <authorList>
            <person name="Wang F.-Q."/>
            <person name="Ren L.-H."/>
            <person name="Lin Y.-W."/>
            <person name="Sun G.-H."/>
            <person name="Du Z.-J."/>
            <person name="Zhao J.-X."/>
            <person name="Liu X.-J."/>
            <person name="Liu L.-J."/>
        </authorList>
    </citation>
    <scope>NUCLEOTIDE SEQUENCE [LARGE SCALE GENOMIC DNA]</scope>
    <source>
        <strain evidence="8 9">PLHSC7-2</strain>
    </source>
</reference>
<dbReference type="AlphaFoldDB" id="A0A418Y9X7"/>
<evidence type="ECO:0000256" key="2">
    <source>
        <dbReference type="ARBA" id="ARBA00022670"/>
    </source>
</evidence>
<keyword evidence="9" id="KW-1185">Reference proteome</keyword>
<sequence>MVPALRISGLLFLLFWLQACSSSRSTSVDVEFNESDPMVEILLDHYDEWQGTPYRLGGTNKKGVDCSAYVQNISRQYFKGHLSRTTLTQSKQGKHVNRSALEPGDLVFFKIKGKTRHVGIYMGEGHFLHASTSRGVVISNLYSDYWKKYYWMSRRVEL</sequence>
<proteinExistence type="inferred from homology"/>
<name>A0A418Y9X7_9GAMM</name>
<dbReference type="InterPro" id="IPR052062">
    <property type="entry name" value="Murein_DD/LD_carboxypeptidase"/>
</dbReference>
<keyword evidence="5" id="KW-0788">Thiol protease</keyword>
<feature type="domain" description="NlpC/P60" evidence="7">
    <location>
        <begin position="36"/>
        <end position="157"/>
    </location>
</feature>
<dbReference type="InterPro" id="IPR000064">
    <property type="entry name" value="NLP_P60_dom"/>
</dbReference>
<reference evidence="8 9" key="1">
    <citation type="submission" date="2018-09" db="EMBL/GenBank/DDBJ databases">
        <authorList>
            <person name="Wang F."/>
        </authorList>
    </citation>
    <scope>NUCLEOTIDE SEQUENCE [LARGE SCALE GENOMIC DNA]</scope>
    <source>
        <strain evidence="8 9">PLHSC7-2</strain>
    </source>
</reference>
<evidence type="ECO:0000313" key="9">
    <source>
        <dbReference type="Proteomes" id="UP000283255"/>
    </source>
</evidence>
<evidence type="ECO:0000256" key="5">
    <source>
        <dbReference type="ARBA" id="ARBA00022807"/>
    </source>
</evidence>
<evidence type="ECO:0000313" key="8">
    <source>
        <dbReference type="EMBL" id="RJG38611.1"/>
    </source>
</evidence>
<dbReference type="PANTHER" id="PTHR47360:SF1">
    <property type="entry name" value="ENDOPEPTIDASE NLPC-RELATED"/>
    <property type="match status" value="1"/>
</dbReference>
<dbReference type="PROSITE" id="PS51935">
    <property type="entry name" value="NLPC_P60"/>
    <property type="match status" value="1"/>
</dbReference>
<evidence type="ECO:0000256" key="3">
    <source>
        <dbReference type="ARBA" id="ARBA00022729"/>
    </source>
</evidence>
<dbReference type="RefSeq" id="WP_119912347.1">
    <property type="nucleotide sequence ID" value="NZ_QZCH01000039.1"/>
</dbReference>
<evidence type="ECO:0000256" key="1">
    <source>
        <dbReference type="ARBA" id="ARBA00007074"/>
    </source>
</evidence>
<dbReference type="OrthoDB" id="9807055at2"/>
<dbReference type="Proteomes" id="UP000283255">
    <property type="component" value="Unassembled WGS sequence"/>
</dbReference>
<evidence type="ECO:0000256" key="4">
    <source>
        <dbReference type="ARBA" id="ARBA00022801"/>
    </source>
</evidence>
<accession>A0A418Y9X7</accession>
<gene>
    <name evidence="8" type="ORF">D1Z90_18830</name>
</gene>
<dbReference type="GO" id="GO:0008234">
    <property type="term" value="F:cysteine-type peptidase activity"/>
    <property type="evidence" value="ECO:0007669"/>
    <property type="project" value="UniProtKB-KW"/>
</dbReference>
<feature type="chain" id="PRO_5019277910" evidence="6">
    <location>
        <begin position="22"/>
        <end position="158"/>
    </location>
</feature>
<keyword evidence="3 6" id="KW-0732">Signal</keyword>
<keyword evidence="2" id="KW-0645">Protease</keyword>
<feature type="signal peptide" evidence="6">
    <location>
        <begin position="1"/>
        <end position="21"/>
    </location>
</feature>
<dbReference type="PANTHER" id="PTHR47360">
    <property type="entry name" value="MUREIN DD-ENDOPEPTIDASE MEPS/MUREIN LD-CARBOXYPEPTIDASE"/>
    <property type="match status" value="1"/>
</dbReference>
<comment type="caution">
    <text evidence="8">The sequence shown here is derived from an EMBL/GenBank/DDBJ whole genome shotgun (WGS) entry which is preliminary data.</text>
</comment>
<dbReference type="PROSITE" id="PS51257">
    <property type="entry name" value="PROKAR_LIPOPROTEIN"/>
    <property type="match status" value="1"/>
</dbReference>
<evidence type="ECO:0000259" key="7">
    <source>
        <dbReference type="PROSITE" id="PS51935"/>
    </source>
</evidence>
<organism evidence="8 9">
    <name type="scientific">Motilimonas pumila</name>
    <dbReference type="NCBI Taxonomy" id="2303987"/>
    <lineage>
        <taxon>Bacteria</taxon>
        <taxon>Pseudomonadati</taxon>
        <taxon>Pseudomonadota</taxon>
        <taxon>Gammaproteobacteria</taxon>
        <taxon>Alteromonadales</taxon>
        <taxon>Alteromonadales genera incertae sedis</taxon>
        <taxon>Motilimonas</taxon>
    </lineage>
</organism>
<evidence type="ECO:0000256" key="6">
    <source>
        <dbReference type="SAM" id="SignalP"/>
    </source>
</evidence>
<dbReference type="Pfam" id="PF00877">
    <property type="entry name" value="NLPC_P60"/>
    <property type="match status" value="1"/>
</dbReference>